<organism evidence="1 2">
    <name type="scientific">Pistacia integerrima</name>
    <dbReference type="NCBI Taxonomy" id="434235"/>
    <lineage>
        <taxon>Eukaryota</taxon>
        <taxon>Viridiplantae</taxon>
        <taxon>Streptophyta</taxon>
        <taxon>Embryophyta</taxon>
        <taxon>Tracheophyta</taxon>
        <taxon>Spermatophyta</taxon>
        <taxon>Magnoliopsida</taxon>
        <taxon>eudicotyledons</taxon>
        <taxon>Gunneridae</taxon>
        <taxon>Pentapetalae</taxon>
        <taxon>rosids</taxon>
        <taxon>malvids</taxon>
        <taxon>Sapindales</taxon>
        <taxon>Anacardiaceae</taxon>
        <taxon>Pistacia</taxon>
    </lineage>
</organism>
<dbReference type="EMBL" id="CM047738">
    <property type="protein sequence ID" value="KAJ0045512.1"/>
    <property type="molecule type" value="Genomic_DNA"/>
</dbReference>
<evidence type="ECO:0000313" key="2">
    <source>
        <dbReference type="Proteomes" id="UP001163603"/>
    </source>
</evidence>
<comment type="caution">
    <text evidence="1">The sequence shown here is derived from an EMBL/GenBank/DDBJ whole genome shotgun (WGS) entry which is preliminary data.</text>
</comment>
<gene>
    <name evidence="1" type="ORF">Pint_04394</name>
</gene>
<reference evidence="2" key="1">
    <citation type="journal article" date="2023" name="G3 (Bethesda)">
        <title>Genome assembly and association tests identify interacting loci associated with vigor, precocity, and sex in interspecific pistachio rootstocks.</title>
        <authorList>
            <person name="Palmer W."/>
            <person name="Jacygrad E."/>
            <person name="Sagayaradj S."/>
            <person name="Cavanaugh K."/>
            <person name="Han R."/>
            <person name="Bertier L."/>
            <person name="Beede B."/>
            <person name="Kafkas S."/>
            <person name="Golino D."/>
            <person name="Preece J."/>
            <person name="Michelmore R."/>
        </authorList>
    </citation>
    <scope>NUCLEOTIDE SEQUENCE [LARGE SCALE GENOMIC DNA]</scope>
</reference>
<evidence type="ECO:0000313" key="1">
    <source>
        <dbReference type="EMBL" id="KAJ0045512.1"/>
    </source>
</evidence>
<sequence>MSRRRVSLTNGLLKFSFFVTQFTVVVDAAVSDSITRGQGLKCPETILSAVWVANRDQPLTGKSTILTINSDGSLVIVDDKISYKGE</sequence>
<keyword evidence="2" id="KW-1185">Reference proteome</keyword>
<name>A0ACC0Z2J9_9ROSI</name>
<accession>A0ACC0Z2J9</accession>
<dbReference type="Proteomes" id="UP001163603">
    <property type="component" value="Chromosome 3"/>
</dbReference>
<protein>
    <submittedName>
        <fullName evidence="1">Uncharacterized protein</fullName>
    </submittedName>
</protein>
<proteinExistence type="predicted"/>